<keyword evidence="2" id="KW-0813">Transport</keyword>
<evidence type="ECO:0000256" key="1">
    <source>
        <dbReference type="ARBA" id="ARBA00004127"/>
    </source>
</evidence>
<protein>
    <submittedName>
        <fullName evidence="8">Uncharacterized protein</fullName>
    </submittedName>
</protein>
<evidence type="ECO:0000256" key="2">
    <source>
        <dbReference type="ARBA" id="ARBA00022448"/>
    </source>
</evidence>
<sequence length="230" mass="24657">MENAGREPEKGGTSGRRARQIFAHRILFENPLLIALLGLYPVAAACHTLKNALELSVMLAVLIPPAAVLFCCVGGRIPLWLRPAAVLACSAVLYLPAAGLMELIFPGAVNELGIFAGLMVCNSMMLSRLTEYAPGHSGREVAADAAGCALGYCLMMCLTAAIREFIRLGGVWNDKGASFFGVTGKSTLAPFFGFLLVGFLAAMAQHINLRREERAARVRRRQAGKEAPRL</sequence>
<proteinExistence type="predicted"/>
<dbReference type="GO" id="GO:0005886">
    <property type="term" value="C:plasma membrane"/>
    <property type="evidence" value="ECO:0007669"/>
    <property type="project" value="TreeGrafter"/>
</dbReference>
<comment type="subcellular location">
    <subcellularLocation>
        <location evidence="1">Endomembrane system</location>
        <topology evidence="1">Multi-pass membrane protein</topology>
    </subcellularLocation>
</comment>
<feature type="transmembrane region" description="Helical" evidence="7">
    <location>
        <begin position="188"/>
        <end position="209"/>
    </location>
</feature>
<accession>A0A328UG94</accession>
<name>A0A328UG94_9FIRM</name>
<evidence type="ECO:0000256" key="7">
    <source>
        <dbReference type="SAM" id="Phobius"/>
    </source>
</evidence>
<evidence type="ECO:0000256" key="6">
    <source>
        <dbReference type="ARBA" id="ARBA00023136"/>
    </source>
</evidence>
<keyword evidence="3 7" id="KW-0812">Transmembrane</keyword>
<dbReference type="InterPro" id="IPR003667">
    <property type="entry name" value="NqrDE/RnfAE"/>
</dbReference>
<dbReference type="AlphaFoldDB" id="A0A328UG94"/>
<feature type="transmembrane region" description="Helical" evidence="7">
    <location>
        <begin position="55"/>
        <end position="73"/>
    </location>
</feature>
<dbReference type="Pfam" id="PF02508">
    <property type="entry name" value="Rnf-Nqr"/>
    <property type="match status" value="1"/>
</dbReference>
<reference evidence="8 9" key="1">
    <citation type="submission" date="2018-06" db="EMBL/GenBank/DDBJ databases">
        <title>Noncontiguous genome sequence of Ruminococcaceae bacterium ASD2818.</title>
        <authorList>
            <person name="Chaplin A.V."/>
            <person name="Sokolova S.R."/>
            <person name="Kochetkova T.O."/>
            <person name="Goltsov A.Y."/>
            <person name="Trofimov D.Y."/>
            <person name="Efimov B.A."/>
        </authorList>
    </citation>
    <scope>NUCLEOTIDE SEQUENCE [LARGE SCALE GENOMIC DNA]</scope>
    <source>
        <strain evidence="8 9">ASD2818</strain>
    </source>
</reference>
<dbReference type="RefSeq" id="WP_112332697.1">
    <property type="nucleotide sequence ID" value="NZ_QLYR01000004.1"/>
</dbReference>
<keyword evidence="6 7" id="KW-0472">Membrane</keyword>
<evidence type="ECO:0000313" key="9">
    <source>
        <dbReference type="Proteomes" id="UP000249377"/>
    </source>
</evidence>
<feature type="transmembrane region" description="Helical" evidence="7">
    <location>
        <begin position="85"/>
        <end position="106"/>
    </location>
</feature>
<dbReference type="PANTHER" id="PTHR30586">
    <property type="entry name" value="ELECTRON TRANSPORT COMPLEX PROTEIN RNFE"/>
    <property type="match status" value="1"/>
</dbReference>
<dbReference type="PANTHER" id="PTHR30586:SF0">
    <property type="entry name" value="ION-TRANSLOCATING OXIDOREDUCTASE COMPLEX SUBUNIT E"/>
    <property type="match status" value="1"/>
</dbReference>
<dbReference type="PIRSF" id="PIRSF006102">
    <property type="entry name" value="NQR_DE"/>
    <property type="match status" value="1"/>
</dbReference>
<comment type="caution">
    <text evidence="8">The sequence shown here is derived from an EMBL/GenBank/DDBJ whole genome shotgun (WGS) entry which is preliminary data.</text>
</comment>
<dbReference type="GO" id="GO:0012505">
    <property type="term" value="C:endomembrane system"/>
    <property type="evidence" value="ECO:0007669"/>
    <property type="project" value="UniProtKB-SubCell"/>
</dbReference>
<gene>
    <name evidence="8" type="ORF">DPQ25_08270</name>
</gene>
<organism evidence="8 9">
    <name type="scientific">Hydrogeniiclostridium mannosilyticum</name>
    <dbReference type="NCBI Taxonomy" id="2764322"/>
    <lineage>
        <taxon>Bacteria</taxon>
        <taxon>Bacillati</taxon>
        <taxon>Bacillota</taxon>
        <taxon>Clostridia</taxon>
        <taxon>Eubacteriales</taxon>
        <taxon>Acutalibacteraceae</taxon>
        <taxon>Hydrogeniiclostridium</taxon>
    </lineage>
</organism>
<keyword evidence="5 7" id="KW-1133">Transmembrane helix</keyword>
<dbReference type="Proteomes" id="UP000249377">
    <property type="component" value="Unassembled WGS sequence"/>
</dbReference>
<dbReference type="EMBL" id="QLYR01000004">
    <property type="protein sequence ID" value="RAQ28775.1"/>
    <property type="molecule type" value="Genomic_DNA"/>
</dbReference>
<evidence type="ECO:0000256" key="4">
    <source>
        <dbReference type="ARBA" id="ARBA00022967"/>
    </source>
</evidence>
<keyword evidence="4" id="KW-1278">Translocase</keyword>
<evidence type="ECO:0000256" key="5">
    <source>
        <dbReference type="ARBA" id="ARBA00022989"/>
    </source>
</evidence>
<keyword evidence="9" id="KW-1185">Reference proteome</keyword>
<evidence type="ECO:0000256" key="3">
    <source>
        <dbReference type="ARBA" id="ARBA00022692"/>
    </source>
</evidence>
<evidence type="ECO:0000313" key="8">
    <source>
        <dbReference type="EMBL" id="RAQ28775.1"/>
    </source>
</evidence>
<feature type="transmembrane region" description="Helical" evidence="7">
    <location>
        <begin position="26"/>
        <end position="43"/>
    </location>
</feature>